<accession>A0A482WDH8</accession>
<keyword evidence="7" id="KW-1015">Disulfide bond</keyword>
<evidence type="ECO:0000256" key="5">
    <source>
        <dbReference type="ARBA" id="ARBA00022530"/>
    </source>
</evidence>
<dbReference type="Pfam" id="PF00110">
    <property type="entry name" value="wnt"/>
    <property type="match status" value="1"/>
</dbReference>
<dbReference type="Proteomes" id="UP000292052">
    <property type="component" value="Unassembled WGS sequence"/>
</dbReference>
<keyword evidence="6 9" id="KW-0879">Wnt signaling pathway</keyword>
<evidence type="ECO:0000256" key="2">
    <source>
        <dbReference type="ARBA" id="ARBA00005683"/>
    </source>
</evidence>
<dbReference type="InterPro" id="IPR005817">
    <property type="entry name" value="Wnt"/>
</dbReference>
<dbReference type="OrthoDB" id="5945655at2759"/>
<dbReference type="GO" id="GO:0005125">
    <property type="term" value="F:cytokine activity"/>
    <property type="evidence" value="ECO:0007669"/>
    <property type="project" value="TreeGrafter"/>
</dbReference>
<evidence type="ECO:0000256" key="9">
    <source>
        <dbReference type="RuleBase" id="RU003500"/>
    </source>
</evidence>
<reference evidence="10 11" key="1">
    <citation type="submission" date="2017-03" db="EMBL/GenBank/DDBJ databases">
        <title>Genome of the blue death feigning beetle - Asbolus verrucosus.</title>
        <authorList>
            <person name="Rider S.D."/>
        </authorList>
    </citation>
    <scope>NUCLEOTIDE SEQUENCE [LARGE SCALE GENOMIC DNA]</scope>
    <source>
        <strain evidence="10">Butters</strain>
        <tissue evidence="10">Head and leg muscle</tissue>
    </source>
</reference>
<dbReference type="PANTHER" id="PTHR12027:SF97">
    <property type="entry name" value="PROTEIN WNT-4"/>
    <property type="match status" value="1"/>
</dbReference>
<dbReference type="GO" id="GO:0005615">
    <property type="term" value="C:extracellular space"/>
    <property type="evidence" value="ECO:0007669"/>
    <property type="project" value="TreeGrafter"/>
</dbReference>
<proteinExistence type="inferred from homology"/>
<comment type="function">
    <text evidence="9">Ligand for members of the frizzled family of seven transmembrane receptors.</text>
</comment>
<dbReference type="InterPro" id="IPR018161">
    <property type="entry name" value="Wnt_CS"/>
</dbReference>
<keyword evidence="11" id="KW-1185">Reference proteome</keyword>
<protein>
    <recommendedName>
        <fullName evidence="9">Protein Wnt</fullName>
    </recommendedName>
</protein>
<dbReference type="PRINTS" id="PR01349">
    <property type="entry name" value="WNTPROTEIN"/>
</dbReference>
<keyword evidence="4" id="KW-0964">Secreted</keyword>
<dbReference type="SMART" id="SM00097">
    <property type="entry name" value="WNT1"/>
    <property type="match status" value="1"/>
</dbReference>
<sequence>MCKKRRGLPEALLHAKELAVKNCQEQFEFDQWNCSKRELLFKKIYRETAFMYSIASSAVMFSVAKACSLGSLAGCKCGAHGKQKNSTWQWGGCADNSKYAKKITRKFLQLQKKGDTFNAIVKYNAEVGIKVVMANEEIACRCHGVSGSCSVRICWKRIRPFDVISKQLKALYHSAIQVQPRNNIGSFGNGKSSRKLLFLENRLDFCPSTVNRRCKNKENCATLCCGRNTYNETKQVSYRCDCSWRVKGEYNLRCRSCPKNVTVFRCT</sequence>
<name>A0A482WDH8_ASBVE</name>
<dbReference type="PROSITE" id="PS00246">
    <property type="entry name" value="WNT1"/>
    <property type="match status" value="1"/>
</dbReference>
<dbReference type="GO" id="GO:0060070">
    <property type="term" value="P:canonical Wnt signaling pathway"/>
    <property type="evidence" value="ECO:0007669"/>
    <property type="project" value="TreeGrafter"/>
</dbReference>
<keyword evidence="5" id="KW-0272">Extracellular matrix</keyword>
<dbReference type="GO" id="GO:0045165">
    <property type="term" value="P:cell fate commitment"/>
    <property type="evidence" value="ECO:0007669"/>
    <property type="project" value="TreeGrafter"/>
</dbReference>
<evidence type="ECO:0000256" key="6">
    <source>
        <dbReference type="ARBA" id="ARBA00022687"/>
    </source>
</evidence>
<keyword evidence="3 9" id="KW-0217">Developmental protein</keyword>
<comment type="similarity">
    <text evidence="2 9">Belongs to the Wnt family.</text>
</comment>
<evidence type="ECO:0000256" key="1">
    <source>
        <dbReference type="ARBA" id="ARBA00004498"/>
    </source>
</evidence>
<comment type="caution">
    <text evidence="10">The sequence shown here is derived from an EMBL/GenBank/DDBJ whole genome shotgun (WGS) entry which is preliminary data.</text>
</comment>
<dbReference type="EMBL" id="QDEB01000314">
    <property type="protein sequence ID" value="RZC43292.1"/>
    <property type="molecule type" value="Genomic_DNA"/>
</dbReference>
<organism evidence="10 11">
    <name type="scientific">Asbolus verrucosus</name>
    <name type="common">Desert ironclad beetle</name>
    <dbReference type="NCBI Taxonomy" id="1661398"/>
    <lineage>
        <taxon>Eukaryota</taxon>
        <taxon>Metazoa</taxon>
        <taxon>Ecdysozoa</taxon>
        <taxon>Arthropoda</taxon>
        <taxon>Hexapoda</taxon>
        <taxon>Insecta</taxon>
        <taxon>Pterygota</taxon>
        <taxon>Neoptera</taxon>
        <taxon>Endopterygota</taxon>
        <taxon>Coleoptera</taxon>
        <taxon>Polyphaga</taxon>
        <taxon>Cucujiformia</taxon>
        <taxon>Tenebrionidae</taxon>
        <taxon>Pimeliinae</taxon>
        <taxon>Asbolus</taxon>
    </lineage>
</organism>
<dbReference type="GO" id="GO:0030182">
    <property type="term" value="P:neuron differentiation"/>
    <property type="evidence" value="ECO:0007669"/>
    <property type="project" value="TreeGrafter"/>
</dbReference>
<evidence type="ECO:0000256" key="8">
    <source>
        <dbReference type="ARBA" id="ARBA00023288"/>
    </source>
</evidence>
<evidence type="ECO:0000256" key="4">
    <source>
        <dbReference type="ARBA" id="ARBA00022525"/>
    </source>
</evidence>
<dbReference type="AlphaFoldDB" id="A0A482WDH8"/>
<gene>
    <name evidence="10" type="ORF">BDFB_005738</name>
</gene>
<evidence type="ECO:0000256" key="3">
    <source>
        <dbReference type="ARBA" id="ARBA00022473"/>
    </source>
</evidence>
<dbReference type="GO" id="GO:0005109">
    <property type="term" value="F:frizzled binding"/>
    <property type="evidence" value="ECO:0007669"/>
    <property type="project" value="TreeGrafter"/>
</dbReference>
<keyword evidence="8" id="KW-0449">Lipoprotein</keyword>
<evidence type="ECO:0000256" key="7">
    <source>
        <dbReference type="ARBA" id="ARBA00023157"/>
    </source>
</evidence>
<dbReference type="STRING" id="1661398.A0A482WDH8"/>
<evidence type="ECO:0000313" key="10">
    <source>
        <dbReference type="EMBL" id="RZC43292.1"/>
    </source>
</evidence>
<dbReference type="PANTHER" id="PTHR12027">
    <property type="entry name" value="WNT RELATED"/>
    <property type="match status" value="1"/>
</dbReference>
<evidence type="ECO:0000313" key="11">
    <source>
        <dbReference type="Proteomes" id="UP000292052"/>
    </source>
</evidence>
<comment type="subcellular location">
    <subcellularLocation>
        <location evidence="1 9">Secreted</location>
        <location evidence="1 9">Extracellular space</location>
        <location evidence="1 9">Extracellular matrix</location>
    </subcellularLocation>
</comment>